<reference evidence="2" key="1">
    <citation type="journal article" date="2021" name="Proc. Natl. Acad. Sci. U.S.A.">
        <title>A Catalog of Tens of Thousands of Viruses from Human Metagenomes Reveals Hidden Associations with Chronic Diseases.</title>
        <authorList>
            <person name="Tisza M.J."/>
            <person name="Buck C.B."/>
        </authorList>
    </citation>
    <scope>NUCLEOTIDE SEQUENCE</scope>
    <source>
        <strain evidence="2">CtFlR8</strain>
    </source>
</reference>
<evidence type="ECO:0000259" key="1">
    <source>
        <dbReference type="Pfam" id="PF01402"/>
    </source>
</evidence>
<name>A0A8S5RNJ8_9VIRU</name>
<accession>A0A8S5RNJ8</accession>
<protein>
    <submittedName>
        <fullName evidence="2">Alginate and motility regulator</fullName>
    </submittedName>
</protein>
<dbReference type="InterPro" id="IPR013321">
    <property type="entry name" value="Arc_rbn_hlx_hlx"/>
</dbReference>
<dbReference type="Pfam" id="PF01402">
    <property type="entry name" value="RHH_1"/>
    <property type="match status" value="1"/>
</dbReference>
<organism evidence="2">
    <name type="scientific">virus sp. ctFlR8</name>
    <dbReference type="NCBI Taxonomy" id="2825811"/>
    <lineage>
        <taxon>Viruses</taxon>
    </lineage>
</organism>
<dbReference type="InterPro" id="IPR010985">
    <property type="entry name" value="Ribbon_hlx_hlx"/>
</dbReference>
<dbReference type="Gene3D" id="1.10.1220.10">
    <property type="entry name" value="Met repressor-like"/>
    <property type="match status" value="1"/>
</dbReference>
<dbReference type="GO" id="GO:0006355">
    <property type="term" value="P:regulation of DNA-templated transcription"/>
    <property type="evidence" value="ECO:0007669"/>
    <property type="project" value="InterPro"/>
</dbReference>
<dbReference type="InterPro" id="IPR002145">
    <property type="entry name" value="CopG"/>
</dbReference>
<feature type="domain" description="Ribbon-helix-helix protein CopG" evidence="1">
    <location>
        <begin position="18"/>
        <end position="56"/>
    </location>
</feature>
<proteinExistence type="predicted"/>
<sequence length="58" mass="6782">MGIHKGTKLTDNPKNHILKFRCDDETSEKLEYLAEKKGITKSEVVRKGIEMQYDKEKE</sequence>
<evidence type="ECO:0000313" key="2">
    <source>
        <dbReference type="EMBL" id="DAE32697.1"/>
    </source>
</evidence>
<dbReference type="EMBL" id="BK059128">
    <property type="protein sequence ID" value="DAE32697.1"/>
    <property type="molecule type" value="Genomic_DNA"/>
</dbReference>
<dbReference type="SUPFAM" id="SSF47598">
    <property type="entry name" value="Ribbon-helix-helix"/>
    <property type="match status" value="1"/>
</dbReference>